<dbReference type="EMBL" id="MPDK01000009">
    <property type="protein sequence ID" value="PWI57688.1"/>
    <property type="molecule type" value="Genomic_DNA"/>
</dbReference>
<dbReference type="SMART" id="SM00363">
    <property type="entry name" value="S4"/>
    <property type="match status" value="1"/>
</dbReference>
<reference evidence="3 4" key="1">
    <citation type="submission" date="2016-11" db="EMBL/GenBank/DDBJ databases">
        <title>Comparative genomics of Acidibacillus ferroxidans species.</title>
        <authorList>
            <person name="Oliveira G."/>
            <person name="Nunes G."/>
            <person name="Oliveira R."/>
            <person name="Araujo F."/>
            <person name="Salim A."/>
            <person name="Scholte L."/>
            <person name="Morais D."/>
            <person name="Nancucheo I."/>
            <person name="Johnson D.B."/>
            <person name="Grail B."/>
            <person name="Bittencourt J."/>
            <person name="Valadares R."/>
        </authorList>
    </citation>
    <scope>NUCLEOTIDE SEQUENCE [LARGE SCALE GENOMIC DNA]</scope>
    <source>
        <strain evidence="3 4">Y002</strain>
    </source>
</reference>
<evidence type="ECO:0000313" key="4">
    <source>
        <dbReference type="Proteomes" id="UP000245380"/>
    </source>
</evidence>
<name>A0A2U3D8T5_SULT2</name>
<dbReference type="Pfam" id="PF17774">
    <property type="entry name" value="YlmH_RBD"/>
    <property type="match status" value="1"/>
</dbReference>
<dbReference type="AlphaFoldDB" id="A0A2U3D8T5"/>
<evidence type="ECO:0000259" key="2">
    <source>
        <dbReference type="SMART" id="SM00363"/>
    </source>
</evidence>
<dbReference type="GO" id="GO:0003723">
    <property type="term" value="F:RNA binding"/>
    <property type="evidence" value="ECO:0007669"/>
    <property type="project" value="UniProtKB-KW"/>
</dbReference>
<dbReference type="Gene3D" id="3.10.290.10">
    <property type="entry name" value="RNA-binding S4 domain"/>
    <property type="match status" value="1"/>
</dbReference>
<dbReference type="PANTHER" id="PTHR13633">
    <property type="entry name" value="MITOCHONDRIAL TRANSCRIPTION RESCUE FACTOR 1"/>
    <property type="match status" value="1"/>
</dbReference>
<dbReference type="Gene3D" id="3.30.70.330">
    <property type="match status" value="1"/>
</dbReference>
<dbReference type="Pfam" id="PF01479">
    <property type="entry name" value="S4"/>
    <property type="match status" value="1"/>
</dbReference>
<gene>
    <name evidence="3" type="ORF">BM613_06780</name>
</gene>
<dbReference type="CDD" id="cd00165">
    <property type="entry name" value="S4"/>
    <property type="match status" value="1"/>
</dbReference>
<dbReference type="InterPro" id="IPR012677">
    <property type="entry name" value="Nucleotide-bd_a/b_plait_sf"/>
</dbReference>
<comment type="caution">
    <text evidence="3">The sequence shown here is derived from an EMBL/GenBank/DDBJ whole genome shotgun (WGS) entry which is preliminary data.</text>
</comment>
<keyword evidence="1" id="KW-0694">RNA-binding</keyword>
<dbReference type="RefSeq" id="WP_181362937.1">
    <property type="nucleotide sequence ID" value="NZ_MPDK01000009.1"/>
</dbReference>
<feature type="domain" description="RNA-binding S4" evidence="2">
    <location>
        <begin position="181"/>
        <end position="238"/>
    </location>
</feature>
<dbReference type="InterPro" id="IPR002942">
    <property type="entry name" value="S4_RNA-bd"/>
</dbReference>
<accession>A0A2U3D8T5</accession>
<keyword evidence="4" id="KW-1185">Reference proteome</keyword>
<dbReference type="Proteomes" id="UP000245380">
    <property type="component" value="Unassembled WGS sequence"/>
</dbReference>
<dbReference type="PROSITE" id="PS50889">
    <property type="entry name" value="S4"/>
    <property type="match status" value="1"/>
</dbReference>
<dbReference type="InterPro" id="IPR040591">
    <property type="entry name" value="RqcP2_RBD"/>
</dbReference>
<proteinExistence type="predicted"/>
<sequence length="257" mass="28928">MYQHFRPSEQPLVKRFEEFAHRVERSSISALTDFLSPREAWIAKIVASKHSLGSFDYGGYDGAERTRTFFCSYGQEVSKHEYEIVAIQIDVSRGGEKLRHADFLGALLGLGIRREAIGDIAFLPEGKTAFAFCIKQMAPILLRDLTQVGRFPVHVRLEEKPPVAQFVQAVMSERQVTLQSLRLDAFLAHAFGLSRSKAVEPIRSGKVRLNYAVCLEPAQEIQVNDLVSLRGFGRARVLAIEGNSRSGRTFVRIGRYE</sequence>
<dbReference type="InterPro" id="IPR036986">
    <property type="entry name" value="S4_RNA-bd_sf"/>
</dbReference>
<evidence type="ECO:0000313" key="3">
    <source>
        <dbReference type="EMBL" id="PWI57688.1"/>
    </source>
</evidence>
<dbReference type="SUPFAM" id="SSF55174">
    <property type="entry name" value="Alpha-L RNA-binding motif"/>
    <property type="match status" value="1"/>
</dbReference>
<dbReference type="Gene3D" id="3.30.1370.160">
    <property type="match status" value="1"/>
</dbReference>
<evidence type="ECO:0000256" key="1">
    <source>
        <dbReference type="PROSITE-ProRule" id="PRU00182"/>
    </source>
</evidence>
<dbReference type="PANTHER" id="PTHR13633:SF3">
    <property type="entry name" value="MITOCHONDRIAL TRANSCRIPTION RESCUE FACTOR 1"/>
    <property type="match status" value="1"/>
</dbReference>
<protein>
    <recommendedName>
        <fullName evidence="2">RNA-binding S4 domain-containing protein</fullName>
    </recommendedName>
</protein>
<organism evidence="3 4">
    <name type="scientific">Sulfoacidibacillus thermotolerans</name>
    <name type="common">Acidibacillus sulfuroxidans</name>
    <dbReference type="NCBI Taxonomy" id="1765684"/>
    <lineage>
        <taxon>Bacteria</taxon>
        <taxon>Bacillati</taxon>
        <taxon>Bacillota</taxon>
        <taxon>Bacilli</taxon>
        <taxon>Bacillales</taxon>
        <taxon>Alicyclobacillaceae</taxon>
        <taxon>Sulfoacidibacillus</taxon>
    </lineage>
</organism>